<evidence type="ECO:0000256" key="2">
    <source>
        <dbReference type="ARBA" id="ARBA00013064"/>
    </source>
</evidence>
<organism evidence="7 8">
    <name type="scientific">Lecanosticta acicola</name>
    <dbReference type="NCBI Taxonomy" id="111012"/>
    <lineage>
        <taxon>Eukaryota</taxon>
        <taxon>Fungi</taxon>
        <taxon>Dikarya</taxon>
        <taxon>Ascomycota</taxon>
        <taxon>Pezizomycotina</taxon>
        <taxon>Dothideomycetes</taxon>
        <taxon>Dothideomycetidae</taxon>
        <taxon>Mycosphaerellales</taxon>
        <taxon>Mycosphaerellaceae</taxon>
        <taxon>Lecanosticta</taxon>
    </lineage>
</organism>
<dbReference type="PANTHER" id="PTHR45848">
    <property type="entry name" value="DUAL SPECIFICITY PROTEIN PHOSPHATASE 12 FAMILY MEMBER"/>
    <property type="match status" value="1"/>
</dbReference>
<dbReference type="EC" id="3.1.3.48" evidence="2"/>
<dbReference type="PANTHER" id="PTHR45848:SF4">
    <property type="entry name" value="DUAL SPECIFICITY PROTEIN PHOSPHATASE 12"/>
    <property type="match status" value="1"/>
</dbReference>
<dbReference type="Gene3D" id="3.90.190.10">
    <property type="entry name" value="Protein tyrosine phosphatase superfamily"/>
    <property type="match status" value="1"/>
</dbReference>
<name>A0AAI8YRX1_9PEZI</name>
<reference evidence="7" key="1">
    <citation type="submission" date="2023-11" db="EMBL/GenBank/DDBJ databases">
        <authorList>
            <person name="Alioto T."/>
            <person name="Alioto T."/>
            <person name="Gomez Garrido J."/>
        </authorList>
    </citation>
    <scope>NUCLEOTIDE SEQUENCE</scope>
</reference>
<dbReference type="Proteomes" id="UP001296104">
    <property type="component" value="Unassembled WGS sequence"/>
</dbReference>
<dbReference type="SUPFAM" id="SSF52799">
    <property type="entry name" value="(Phosphotyrosine protein) phosphatases II"/>
    <property type="match status" value="1"/>
</dbReference>
<evidence type="ECO:0000256" key="3">
    <source>
        <dbReference type="ARBA" id="ARBA00022801"/>
    </source>
</evidence>
<keyword evidence="3" id="KW-0378">Hydrolase</keyword>
<dbReference type="PROSITE" id="PS00383">
    <property type="entry name" value="TYR_PHOSPHATASE_1"/>
    <property type="match status" value="1"/>
</dbReference>
<keyword evidence="4" id="KW-0904">Protein phosphatase</keyword>
<evidence type="ECO:0000259" key="5">
    <source>
        <dbReference type="PROSITE" id="PS50054"/>
    </source>
</evidence>
<protein>
    <recommendedName>
        <fullName evidence="2">protein-tyrosine-phosphatase</fullName>
        <ecNumber evidence="2">3.1.3.48</ecNumber>
    </recommendedName>
</protein>
<dbReference type="SMART" id="SM00195">
    <property type="entry name" value="DSPc"/>
    <property type="match status" value="1"/>
</dbReference>
<feature type="domain" description="Tyrosine-protein phosphatase" evidence="5">
    <location>
        <begin position="3"/>
        <end position="148"/>
    </location>
</feature>
<evidence type="ECO:0000313" key="7">
    <source>
        <dbReference type="EMBL" id="CAK3801548.1"/>
    </source>
</evidence>
<dbReference type="InterPro" id="IPR029021">
    <property type="entry name" value="Prot-tyrosine_phosphatase-like"/>
</dbReference>
<comment type="caution">
    <text evidence="7">The sequence shown here is derived from an EMBL/GenBank/DDBJ whole genome shotgun (WGS) entry which is preliminary data.</text>
</comment>
<gene>
    <name evidence="7" type="ORF">LECACI_7A000869</name>
</gene>
<dbReference type="Pfam" id="PF00782">
    <property type="entry name" value="DSPc"/>
    <property type="match status" value="1"/>
</dbReference>
<accession>A0AAI8YRX1</accession>
<dbReference type="EMBL" id="CAVMBE010000003">
    <property type="protein sequence ID" value="CAK3801548.1"/>
    <property type="molecule type" value="Genomic_DNA"/>
</dbReference>
<dbReference type="InterPro" id="IPR000387">
    <property type="entry name" value="Tyr_Pase_dom"/>
</dbReference>
<dbReference type="InterPro" id="IPR016130">
    <property type="entry name" value="Tyr_Pase_AS"/>
</dbReference>
<evidence type="ECO:0000259" key="6">
    <source>
        <dbReference type="PROSITE" id="PS50056"/>
    </source>
</evidence>
<dbReference type="PROSITE" id="PS50054">
    <property type="entry name" value="TYR_PHOSPHATASE_DUAL"/>
    <property type="match status" value="1"/>
</dbReference>
<proteinExistence type="inferred from homology"/>
<dbReference type="AlphaFoldDB" id="A0AAI8YRX1"/>
<dbReference type="InterPro" id="IPR020422">
    <property type="entry name" value="TYR_PHOSPHATASE_DUAL_dom"/>
</dbReference>
<dbReference type="GO" id="GO:0008138">
    <property type="term" value="F:protein tyrosine/serine/threonine phosphatase activity"/>
    <property type="evidence" value="ECO:0007669"/>
    <property type="project" value="TreeGrafter"/>
</dbReference>
<sequence length="182" mass="21239">MGWVDNVPGTKLYIGGLHALYQKQDMFRDAKITHIVSVLDFDIYEAGHFEQYQHMHLRLDDDPNENILEHFTETNTYIDKAIREGGAVFVHCAMGKSRSATIICAYMMWRHGLSPEDALSRLNEGRPVCDPNPGFWEQLEVYDHMLKAKTDTERHDIYTHWHEGRGTTDWYTVDRRRQAAKL</sequence>
<keyword evidence="8" id="KW-1185">Reference proteome</keyword>
<evidence type="ECO:0000313" key="8">
    <source>
        <dbReference type="Proteomes" id="UP001296104"/>
    </source>
</evidence>
<evidence type="ECO:0000256" key="4">
    <source>
        <dbReference type="ARBA" id="ARBA00022912"/>
    </source>
</evidence>
<evidence type="ECO:0000256" key="1">
    <source>
        <dbReference type="ARBA" id="ARBA00008601"/>
    </source>
</evidence>
<dbReference type="PROSITE" id="PS50056">
    <property type="entry name" value="TYR_PHOSPHATASE_2"/>
    <property type="match status" value="1"/>
</dbReference>
<comment type="similarity">
    <text evidence="1">Belongs to the protein-tyrosine phosphatase family. Non-receptor class dual specificity subfamily.</text>
</comment>
<dbReference type="InterPro" id="IPR000340">
    <property type="entry name" value="Dual-sp_phosphatase_cat-dom"/>
</dbReference>
<dbReference type="GO" id="GO:0004725">
    <property type="term" value="F:protein tyrosine phosphatase activity"/>
    <property type="evidence" value="ECO:0007669"/>
    <property type="project" value="UniProtKB-EC"/>
</dbReference>
<dbReference type="GO" id="GO:0005634">
    <property type="term" value="C:nucleus"/>
    <property type="evidence" value="ECO:0007669"/>
    <property type="project" value="TreeGrafter"/>
</dbReference>
<feature type="domain" description="Tyrosine specific protein phosphatases" evidence="6">
    <location>
        <begin position="69"/>
        <end position="127"/>
    </location>
</feature>